<feature type="chain" id="PRO_5022005007" evidence="4">
    <location>
        <begin position="25"/>
        <end position="299"/>
    </location>
</feature>
<dbReference type="InterPro" id="IPR011990">
    <property type="entry name" value="TPR-like_helical_dom_sf"/>
</dbReference>
<dbReference type="InterPro" id="IPR051012">
    <property type="entry name" value="CellSynth/LPSAsmb/PSIAsmb"/>
</dbReference>
<keyword evidence="1" id="KW-0677">Repeat</keyword>
<dbReference type="PANTHER" id="PTHR45586">
    <property type="entry name" value="TPR REPEAT-CONTAINING PROTEIN PA4667"/>
    <property type="match status" value="1"/>
</dbReference>
<organism evidence="5 6">
    <name type="scientific">Symmachiella dynata</name>
    <dbReference type="NCBI Taxonomy" id="2527995"/>
    <lineage>
        <taxon>Bacteria</taxon>
        <taxon>Pseudomonadati</taxon>
        <taxon>Planctomycetota</taxon>
        <taxon>Planctomycetia</taxon>
        <taxon>Planctomycetales</taxon>
        <taxon>Planctomycetaceae</taxon>
        <taxon>Symmachiella</taxon>
    </lineage>
</organism>
<keyword evidence="6" id="KW-1185">Reference proteome</keyword>
<accession>A0A517ZHM0</accession>
<dbReference type="EMBL" id="CP036276">
    <property type="protein sequence ID" value="QDU41974.1"/>
    <property type="molecule type" value="Genomic_DNA"/>
</dbReference>
<dbReference type="AlphaFoldDB" id="A0A517ZHM0"/>
<feature type="signal peptide" evidence="4">
    <location>
        <begin position="1"/>
        <end position="24"/>
    </location>
</feature>
<dbReference type="PROSITE" id="PS51257">
    <property type="entry name" value="PROKAR_LIPOPROTEIN"/>
    <property type="match status" value="1"/>
</dbReference>
<keyword evidence="4" id="KW-0732">Signal</keyword>
<gene>
    <name evidence="5" type="ORF">Mal52_04290</name>
</gene>
<name>A0A517ZHM0_9PLAN</name>
<proteinExistence type="predicted"/>
<feature type="repeat" description="TPR" evidence="3">
    <location>
        <begin position="31"/>
        <end position="64"/>
    </location>
</feature>
<dbReference type="Pfam" id="PF14559">
    <property type="entry name" value="TPR_19"/>
    <property type="match status" value="2"/>
</dbReference>
<dbReference type="Gene3D" id="1.25.40.10">
    <property type="entry name" value="Tetratricopeptide repeat domain"/>
    <property type="match status" value="1"/>
</dbReference>
<evidence type="ECO:0000256" key="2">
    <source>
        <dbReference type="ARBA" id="ARBA00022803"/>
    </source>
</evidence>
<dbReference type="SMART" id="SM00028">
    <property type="entry name" value="TPR"/>
    <property type="match status" value="4"/>
</dbReference>
<evidence type="ECO:0000313" key="5">
    <source>
        <dbReference type="EMBL" id="QDU41974.1"/>
    </source>
</evidence>
<dbReference type="KEGG" id="sdyn:Mal52_04290"/>
<dbReference type="PANTHER" id="PTHR45586:SF1">
    <property type="entry name" value="LIPOPOLYSACCHARIDE ASSEMBLY PROTEIN B"/>
    <property type="match status" value="1"/>
</dbReference>
<feature type="repeat" description="TPR" evidence="3">
    <location>
        <begin position="65"/>
        <end position="98"/>
    </location>
</feature>
<evidence type="ECO:0000256" key="3">
    <source>
        <dbReference type="PROSITE-ProRule" id="PRU00339"/>
    </source>
</evidence>
<evidence type="ECO:0000256" key="1">
    <source>
        <dbReference type="ARBA" id="ARBA00022737"/>
    </source>
</evidence>
<dbReference type="Proteomes" id="UP000319383">
    <property type="component" value="Chromosome"/>
</dbReference>
<sequence precursor="true">MSMVSRSRLTRSRRFACVALVVFAGCNAMNGTMNNEVGKNYYKAGNYTMAKDEFQRAVINDPDNADYIHNLAAAHKKQGQVGEAERLYRHAITVNPEHQPSYHSLALLLNEQGRQGETLSMLQAWKETQPYNTEPYIELAWMNREQGNLAASEQLLTQALRIRPNDPIASAQLGQVYEDTGQKDRALAMYQRSRFSQWNQPQVESRMTALMRENPQISSIGSAVYAPTPWTTAQNGYPQQQMANYPLPNYSAATASVPQAVITERPIAPVPDPNMQIGAPIPGNSGTQISNGEAFVQPF</sequence>
<evidence type="ECO:0000313" key="6">
    <source>
        <dbReference type="Proteomes" id="UP000319383"/>
    </source>
</evidence>
<dbReference type="InterPro" id="IPR019734">
    <property type="entry name" value="TPR_rpt"/>
</dbReference>
<keyword evidence="2 3" id="KW-0802">TPR repeat</keyword>
<dbReference type="SUPFAM" id="SSF48452">
    <property type="entry name" value="TPR-like"/>
    <property type="match status" value="1"/>
</dbReference>
<reference evidence="5 6" key="1">
    <citation type="submission" date="2019-02" db="EMBL/GenBank/DDBJ databases">
        <title>Deep-cultivation of Planctomycetes and their phenomic and genomic characterization uncovers novel biology.</title>
        <authorList>
            <person name="Wiegand S."/>
            <person name="Jogler M."/>
            <person name="Boedeker C."/>
            <person name="Pinto D."/>
            <person name="Vollmers J."/>
            <person name="Rivas-Marin E."/>
            <person name="Kohn T."/>
            <person name="Peeters S.H."/>
            <person name="Heuer A."/>
            <person name="Rast P."/>
            <person name="Oberbeckmann S."/>
            <person name="Bunk B."/>
            <person name="Jeske O."/>
            <person name="Meyerdierks A."/>
            <person name="Storesund J.E."/>
            <person name="Kallscheuer N."/>
            <person name="Luecker S."/>
            <person name="Lage O.M."/>
            <person name="Pohl T."/>
            <person name="Merkel B.J."/>
            <person name="Hornburger P."/>
            <person name="Mueller R.-W."/>
            <person name="Bruemmer F."/>
            <person name="Labrenz M."/>
            <person name="Spormann A.M."/>
            <person name="Op den Camp H."/>
            <person name="Overmann J."/>
            <person name="Amann R."/>
            <person name="Jetten M.S.M."/>
            <person name="Mascher T."/>
            <person name="Medema M.H."/>
            <person name="Devos D.P."/>
            <person name="Kaster A.-K."/>
            <person name="Ovreas L."/>
            <person name="Rohde M."/>
            <person name="Galperin M.Y."/>
            <person name="Jogler C."/>
        </authorList>
    </citation>
    <scope>NUCLEOTIDE SEQUENCE [LARGE SCALE GENOMIC DNA]</scope>
    <source>
        <strain evidence="5 6">Mal52</strain>
    </source>
</reference>
<evidence type="ECO:0000256" key="4">
    <source>
        <dbReference type="SAM" id="SignalP"/>
    </source>
</evidence>
<protein>
    <submittedName>
        <fullName evidence="5">Cellulose synthase subunit BcsC</fullName>
    </submittedName>
</protein>
<dbReference type="PROSITE" id="PS50005">
    <property type="entry name" value="TPR"/>
    <property type="match status" value="2"/>
</dbReference>